<dbReference type="EC" id="4.1.1.23" evidence="3"/>
<dbReference type="InterPro" id="IPR018089">
    <property type="entry name" value="OMPdecase_AS"/>
</dbReference>
<reference evidence="11 12" key="1">
    <citation type="submission" date="2018-06" db="EMBL/GenBank/DDBJ databases">
        <title>Extensive metabolic versatility and redundancy in microbially diverse, dynamic hydrothermal sediments.</title>
        <authorList>
            <person name="Dombrowski N."/>
            <person name="Teske A."/>
            <person name="Baker B.J."/>
        </authorList>
    </citation>
    <scope>NUCLEOTIDE SEQUENCE [LARGE SCALE GENOMIC DNA]</scope>
    <source>
        <strain evidence="11">B20_G2</strain>
    </source>
</reference>
<comment type="catalytic activity">
    <reaction evidence="9">
        <text>orotidine 5'-phosphate + H(+) = UMP + CO2</text>
        <dbReference type="Rhea" id="RHEA:11596"/>
        <dbReference type="ChEBI" id="CHEBI:15378"/>
        <dbReference type="ChEBI" id="CHEBI:16526"/>
        <dbReference type="ChEBI" id="CHEBI:57538"/>
        <dbReference type="ChEBI" id="CHEBI:57865"/>
        <dbReference type="EC" id="4.1.1.23"/>
    </reaction>
</comment>
<dbReference type="Pfam" id="PF00215">
    <property type="entry name" value="OMPdecase"/>
    <property type="match status" value="1"/>
</dbReference>
<organism evidence="11 12">
    <name type="scientific">Thermoproteota archaeon</name>
    <dbReference type="NCBI Taxonomy" id="2056631"/>
    <lineage>
        <taxon>Archaea</taxon>
        <taxon>Thermoproteota</taxon>
    </lineage>
</organism>
<dbReference type="PANTHER" id="PTHR43375">
    <property type="entry name" value="OROTIDINE 5'-PHOSPHATE DECARBOXYLASE"/>
    <property type="match status" value="1"/>
</dbReference>
<dbReference type="SMART" id="SM00934">
    <property type="entry name" value="OMPdecase"/>
    <property type="match status" value="1"/>
</dbReference>
<dbReference type="CDD" id="cd04725">
    <property type="entry name" value="OMP_decarboxylase_like"/>
    <property type="match status" value="1"/>
</dbReference>
<evidence type="ECO:0000313" key="12">
    <source>
        <dbReference type="Proteomes" id="UP000269499"/>
    </source>
</evidence>
<dbReference type="PROSITE" id="PS00156">
    <property type="entry name" value="OMPDECASE"/>
    <property type="match status" value="1"/>
</dbReference>
<name>A0A497F8S4_9CREN</name>
<dbReference type="Proteomes" id="UP000269499">
    <property type="component" value="Unassembled WGS sequence"/>
</dbReference>
<evidence type="ECO:0000259" key="10">
    <source>
        <dbReference type="SMART" id="SM00934"/>
    </source>
</evidence>
<dbReference type="EMBL" id="QMRA01000008">
    <property type="protein sequence ID" value="RLE55340.1"/>
    <property type="molecule type" value="Genomic_DNA"/>
</dbReference>
<keyword evidence="5" id="KW-0210">Decarboxylase</keyword>
<comment type="caution">
    <text evidence="11">The sequence shown here is derived from an EMBL/GenBank/DDBJ whole genome shotgun (WGS) entry which is preliminary data.</text>
</comment>
<dbReference type="GO" id="GO:0004590">
    <property type="term" value="F:orotidine-5'-phosphate decarboxylase activity"/>
    <property type="evidence" value="ECO:0007669"/>
    <property type="project" value="UniProtKB-EC"/>
</dbReference>
<accession>A0A497F8S4</accession>
<keyword evidence="7" id="KW-0456">Lyase</keyword>
<dbReference type="InterPro" id="IPR001754">
    <property type="entry name" value="OMPdeCOase_dom"/>
</dbReference>
<dbReference type="GO" id="GO:0006207">
    <property type="term" value="P:'de novo' pyrimidine nucleobase biosynthetic process"/>
    <property type="evidence" value="ECO:0007669"/>
    <property type="project" value="InterPro"/>
</dbReference>
<evidence type="ECO:0000256" key="9">
    <source>
        <dbReference type="ARBA" id="ARBA00049157"/>
    </source>
</evidence>
<comment type="similarity">
    <text evidence="2">Belongs to the OMP decarboxylase family. Type 2 subfamily.</text>
</comment>
<comment type="pathway">
    <text evidence="1">Pyrimidine metabolism; UMP biosynthesis via de novo pathway; UMP from orotate: step 2/2.</text>
</comment>
<evidence type="ECO:0000256" key="3">
    <source>
        <dbReference type="ARBA" id="ARBA00012321"/>
    </source>
</evidence>
<evidence type="ECO:0000256" key="4">
    <source>
        <dbReference type="ARBA" id="ARBA00021923"/>
    </source>
</evidence>
<dbReference type="AlphaFoldDB" id="A0A497F8S4"/>
<evidence type="ECO:0000256" key="2">
    <source>
        <dbReference type="ARBA" id="ARBA00008847"/>
    </source>
</evidence>
<dbReference type="InterPro" id="IPR011060">
    <property type="entry name" value="RibuloseP-bd_barrel"/>
</dbReference>
<evidence type="ECO:0000313" key="11">
    <source>
        <dbReference type="EMBL" id="RLE55340.1"/>
    </source>
</evidence>
<evidence type="ECO:0000256" key="1">
    <source>
        <dbReference type="ARBA" id="ARBA00004861"/>
    </source>
</evidence>
<evidence type="ECO:0000256" key="7">
    <source>
        <dbReference type="ARBA" id="ARBA00023239"/>
    </source>
</evidence>
<proteinExistence type="inferred from homology"/>
<dbReference type="PANTHER" id="PTHR43375:SF1">
    <property type="entry name" value="OROTIDINE 5'-PHOSPHATE DECARBOXYLASE"/>
    <property type="match status" value="1"/>
</dbReference>
<dbReference type="UniPathway" id="UPA00070">
    <property type="reaction ID" value="UER00120"/>
</dbReference>
<sequence length="259" mass="28614">MSFKSRIERVAKERKSRIVLALDLSALPKDLSQNTLKKRALNVLREVSPYVCAVKINMQLLLPLGLYYGVKEIIDEAHSLGLPTIIDCKLSDVGHTNAWATKHYFEAGFDAIIINPIIGWEQGAQPIFDVAREYGARGVILLVYTSHKAAPESYELLVKDPDSGLLKPLYEIFAERALKWSADGAIVGATYPDRVKVIAEILQDKVPIFSPGVGAQGGRIEPCLKAGSKYFIIGRSIFNAEKPAEAAKFFRNLAWIESG</sequence>
<evidence type="ECO:0000256" key="6">
    <source>
        <dbReference type="ARBA" id="ARBA00022975"/>
    </source>
</evidence>
<dbReference type="Gene3D" id="3.20.20.70">
    <property type="entry name" value="Aldolase class I"/>
    <property type="match status" value="1"/>
</dbReference>
<dbReference type="InterPro" id="IPR011995">
    <property type="entry name" value="OMPdecase_type-2"/>
</dbReference>
<dbReference type="GO" id="GO:0044205">
    <property type="term" value="P:'de novo' UMP biosynthetic process"/>
    <property type="evidence" value="ECO:0007669"/>
    <property type="project" value="UniProtKB-UniPathway"/>
</dbReference>
<evidence type="ECO:0000256" key="8">
    <source>
        <dbReference type="ARBA" id="ARBA00033428"/>
    </source>
</evidence>
<feature type="domain" description="Orotidine 5'-phosphate decarboxylase" evidence="10">
    <location>
        <begin position="17"/>
        <end position="250"/>
    </location>
</feature>
<gene>
    <name evidence="11" type="ORF">DRJ26_00945</name>
</gene>
<protein>
    <recommendedName>
        <fullName evidence="4">Orotidine 5'-phosphate decarboxylase</fullName>
        <ecNumber evidence="3">4.1.1.23</ecNumber>
    </recommendedName>
    <alternativeName>
        <fullName evidence="8">OMP decarboxylase</fullName>
    </alternativeName>
</protein>
<dbReference type="SUPFAM" id="SSF51366">
    <property type="entry name" value="Ribulose-phoshate binding barrel"/>
    <property type="match status" value="1"/>
</dbReference>
<evidence type="ECO:0000256" key="5">
    <source>
        <dbReference type="ARBA" id="ARBA00022793"/>
    </source>
</evidence>
<dbReference type="InterPro" id="IPR013785">
    <property type="entry name" value="Aldolase_TIM"/>
</dbReference>
<keyword evidence="6" id="KW-0665">Pyrimidine biosynthesis</keyword>